<dbReference type="GeneID" id="19953898"/>
<feature type="transmembrane region" description="Helical" evidence="1">
    <location>
        <begin position="12"/>
        <end position="32"/>
    </location>
</feature>
<dbReference type="EMBL" id="JH767187">
    <property type="protein sequence ID" value="EQC29139.1"/>
    <property type="molecule type" value="Genomic_DNA"/>
</dbReference>
<dbReference type="RefSeq" id="XP_008617474.1">
    <property type="nucleotide sequence ID" value="XM_008619252.1"/>
</dbReference>
<dbReference type="InParanoid" id="T0PUE4"/>
<keyword evidence="1" id="KW-1133">Transmembrane helix</keyword>
<keyword evidence="1" id="KW-0472">Membrane</keyword>
<proteinExistence type="predicted"/>
<dbReference type="Proteomes" id="UP000030762">
    <property type="component" value="Unassembled WGS sequence"/>
</dbReference>
<feature type="transmembrane region" description="Helical" evidence="1">
    <location>
        <begin position="615"/>
        <end position="639"/>
    </location>
</feature>
<dbReference type="VEuPathDB" id="FungiDB:SDRG_13171"/>
<feature type="transmembrane region" description="Helical" evidence="1">
    <location>
        <begin position="305"/>
        <end position="330"/>
    </location>
</feature>
<keyword evidence="1" id="KW-0812">Transmembrane</keyword>
<feature type="transmembrane region" description="Helical" evidence="1">
    <location>
        <begin position="386"/>
        <end position="407"/>
    </location>
</feature>
<feature type="transmembrane region" description="Helical" evidence="1">
    <location>
        <begin position="52"/>
        <end position="73"/>
    </location>
</feature>
<dbReference type="OMA" id="YATANFE"/>
<evidence type="ECO:0000256" key="1">
    <source>
        <dbReference type="SAM" id="Phobius"/>
    </source>
</evidence>
<accession>T0PUE4</accession>
<evidence type="ECO:0000313" key="2">
    <source>
        <dbReference type="EMBL" id="EQC29139.1"/>
    </source>
</evidence>
<gene>
    <name evidence="2" type="ORF">SDRG_13171</name>
</gene>
<dbReference type="AlphaFoldDB" id="T0PUE4"/>
<keyword evidence="3" id="KW-1185">Reference proteome</keyword>
<evidence type="ECO:0008006" key="4">
    <source>
        <dbReference type="Google" id="ProtNLM"/>
    </source>
</evidence>
<evidence type="ECO:0000313" key="3">
    <source>
        <dbReference type="Proteomes" id="UP000030762"/>
    </source>
</evidence>
<organism evidence="2 3">
    <name type="scientific">Saprolegnia diclina (strain VS20)</name>
    <dbReference type="NCBI Taxonomy" id="1156394"/>
    <lineage>
        <taxon>Eukaryota</taxon>
        <taxon>Sar</taxon>
        <taxon>Stramenopiles</taxon>
        <taxon>Oomycota</taxon>
        <taxon>Saprolegniomycetes</taxon>
        <taxon>Saprolegniales</taxon>
        <taxon>Saprolegniaceae</taxon>
        <taxon>Saprolegnia</taxon>
    </lineage>
</organism>
<feature type="transmembrane region" description="Helical" evidence="1">
    <location>
        <begin position="478"/>
        <end position="500"/>
    </location>
</feature>
<sequence>MARWSWRGVHIQVRRVLACLCTIGIVYVEYLASVGNRTVLVGGLLPATAGNVYASPLLPTFLSTLLAGGYTAALASPPSFVYLEANESRVDLLETCLEALPGDRIYTSSYLTLVLSSLLPLQLNDSHVLVDCAYTGRATEDTTALKAYVLSPTALTTVFLQTMTVSRPDKYRKAGCGAATVVTLPLDTINMAERTSSVVADPTSLAINDIYKTYVGLDFPYEVSTPFVPVHLATAATDSGAWTATLGYEIVSLQGTEGIFRGSTAKEGNFAYYVWSLPSDPLAFVFETVYTDASHSIDANAWLRILVGAGIAFNAVVSLLVALVSCVHLYQETGMLWVPDLYPCIQYRVQVRAALCACVLYLTDWWHVFEWSLAEANERLGFTGTFVYPAMALADAMMVALALLTWLTHALRVRVGLEPIVAILCACFCYRTDLALRIGLCLEATDAYATANFESNSFPAGNDGMDVWSMHENPGTDFCVVATAFTWWLVALTAASLYILGAKAVDVFWPPRPTSTMRRVKSIIIQPRSQPSILALAGSSNNRVAASKSDDIPAGLTDMRPWSKRSLLYAPFHSWDASTGSQVERSTRQRVEDVVGFVAACDESTEDGRVSISSLWLLGHVVVDGMFLMAINMYPRWLLNALLNRRLFRVYGNRLDETGASSLYKELLLVRRERAWTDLAPLRVQPMQ</sequence>
<protein>
    <recommendedName>
        <fullName evidence="4">Transmembrane protein</fullName>
    </recommendedName>
</protein>
<name>T0PUE4_SAPDV</name>
<reference evidence="2 3" key="1">
    <citation type="submission" date="2012-04" db="EMBL/GenBank/DDBJ databases">
        <title>The Genome Sequence of Saprolegnia declina VS20.</title>
        <authorList>
            <consortium name="The Broad Institute Genome Sequencing Platform"/>
            <person name="Russ C."/>
            <person name="Nusbaum C."/>
            <person name="Tyler B."/>
            <person name="van West P."/>
            <person name="Dieguez-Uribeondo J."/>
            <person name="de Bruijn I."/>
            <person name="Tripathy S."/>
            <person name="Jiang R."/>
            <person name="Young S.K."/>
            <person name="Zeng Q."/>
            <person name="Gargeya S."/>
            <person name="Fitzgerald M."/>
            <person name="Haas B."/>
            <person name="Abouelleil A."/>
            <person name="Alvarado L."/>
            <person name="Arachchi H.M."/>
            <person name="Berlin A."/>
            <person name="Chapman S.B."/>
            <person name="Goldberg J."/>
            <person name="Griggs A."/>
            <person name="Gujja S."/>
            <person name="Hansen M."/>
            <person name="Howarth C."/>
            <person name="Imamovic A."/>
            <person name="Larimer J."/>
            <person name="McCowen C."/>
            <person name="Montmayeur A."/>
            <person name="Murphy C."/>
            <person name="Neiman D."/>
            <person name="Pearson M."/>
            <person name="Priest M."/>
            <person name="Roberts A."/>
            <person name="Saif S."/>
            <person name="Shea T."/>
            <person name="Sisk P."/>
            <person name="Sykes S."/>
            <person name="Wortman J."/>
            <person name="Nusbaum C."/>
            <person name="Birren B."/>
        </authorList>
    </citation>
    <scope>NUCLEOTIDE SEQUENCE [LARGE SCALE GENOMIC DNA]</scope>
    <source>
        <strain evidence="2 3">VS20</strain>
    </source>
</reference>
<dbReference type="OrthoDB" id="76924at2759"/>